<name>A0AAV8ECU9_9POAL</name>
<dbReference type="InterPro" id="IPR026960">
    <property type="entry name" value="RVT-Znf"/>
</dbReference>
<dbReference type="Proteomes" id="UP001140206">
    <property type="component" value="Chromosome 3"/>
</dbReference>
<evidence type="ECO:0000259" key="1">
    <source>
        <dbReference type="PROSITE" id="PS50878"/>
    </source>
</evidence>
<protein>
    <submittedName>
        <fullName evidence="2">RNA-directed DNA polymerase (Reverse transcriptase)-related family protein</fullName>
    </submittedName>
</protein>
<keyword evidence="3" id="KW-1185">Reference proteome</keyword>
<evidence type="ECO:0000313" key="3">
    <source>
        <dbReference type="Proteomes" id="UP001140206"/>
    </source>
</evidence>
<sequence length="866" mass="99073">MLEERRNLTHLEVRLRVLTKERAFELASVLETRWFQRSRCKWIAEGDRNTAFFHSYASARMRRKHITQLEVNGVTLTDRLAIATSFRDFYDNLLGRELPTEHLDLSPLYLSAPPLDLLTLLDLPFTIEEIRFAVFSLADNKASGPDGIFNEFAKKQWNEVQWDVAMIFQDLFLGNLQLSDSNQAHIVLVPKKELSGSVQDFRPISVINYVPKLISKVLANRLKQVLPHLISSGQTGFLAGRYIAENFNCAREFLHHIENSKQPGLMFKIDFAKAFDSVSWSFLIQVLEQRGIPCKFVSWIRLILSSASSSILLDGTPGEPFTHRRGLRQGDPISPYLFILVADVLSVMLLNAGASINNALTDRLQQPFYLFQYADDALLFSSAEEQAVQILKQTLLLFSNASGLRINLAKSNLVPLNLEDHMAQTIKDSLQCQLASLPITYLGLPLTSKKPNRTCFQPLLEKLERRLATWKSKLITRAGRLQLISSVLLSIPIYYLSCFSLPKWLIKKIDGLCRRFLWSTPTGGIPLKNWASVCLPKNLGGLGLKDLVLQNKALLLRWWWRLYTAPNSLWFQNMSSIYSRRSQPSPPITWLSSGSFFWKELFNLRLLFQLSTCWEVASGILPSFWYDAWGGEPILYLTQEDAKPTKPNCSLLQAFPLLNNLLPMPRSLRTLQFVDEVTSLNLTDGQDKVFWKWSTDGLYSSKSTYKQLVSAGKVFTPVRWIWKLKVPPKIILFGVLLLQGKLLTQQVLFKRNIQVQPGCVLCSTNLVEDDLHLFFLCPYSTSLWVQIQNLIGLKVLPGKDTVLQTVLDVYASLPSTDRNKKMCFVLTALWMLWRERNNRRFRGEEMQVQGLARNVIHEGELFFRNS</sequence>
<dbReference type="InterPro" id="IPR043502">
    <property type="entry name" value="DNA/RNA_pol_sf"/>
</dbReference>
<keyword evidence="2" id="KW-0695">RNA-directed DNA polymerase</keyword>
<dbReference type="GO" id="GO:0003964">
    <property type="term" value="F:RNA-directed DNA polymerase activity"/>
    <property type="evidence" value="ECO:0007669"/>
    <property type="project" value="UniProtKB-KW"/>
</dbReference>
<dbReference type="InterPro" id="IPR043128">
    <property type="entry name" value="Rev_trsase/Diguanyl_cyclase"/>
</dbReference>
<reference evidence="2" key="1">
    <citation type="submission" date="2022-08" db="EMBL/GenBank/DDBJ databases">
        <authorList>
            <person name="Marques A."/>
        </authorList>
    </citation>
    <scope>NUCLEOTIDE SEQUENCE</scope>
    <source>
        <strain evidence="2">RhyPub2mFocal</strain>
        <tissue evidence="2">Leaves</tissue>
    </source>
</reference>
<keyword evidence="2" id="KW-0548">Nucleotidyltransferase</keyword>
<feature type="domain" description="Reverse transcriptase" evidence="1">
    <location>
        <begin position="170"/>
        <end position="446"/>
    </location>
</feature>
<dbReference type="EMBL" id="JAMFTS010000003">
    <property type="protein sequence ID" value="KAJ4776087.1"/>
    <property type="molecule type" value="Genomic_DNA"/>
</dbReference>
<accession>A0AAV8ECU9</accession>
<dbReference type="Pfam" id="PF13966">
    <property type="entry name" value="zf-RVT"/>
    <property type="match status" value="1"/>
</dbReference>
<organism evidence="2 3">
    <name type="scientific">Rhynchospora pubera</name>
    <dbReference type="NCBI Taxonomy" id="906938"/>
    <lineage>
        <taxon>Eukaryota</taxon>
        <taxon>Viridiplantae</taxon>
        <taxon>Streptophyta</taxon>
        <taxon>Embryophyta</taxon>
        <taxon>Tracheophyta</taxon>
        <taxon>Spermatophyta</taxon>
        <taxon>Magnoliopsida</taxon>
        <taxon>Liliopsida</taxon>
        <taxon>Poales</taxon>
        <taxon>Cyperaceae</taxon>
        <taxon>Cyperoideae</taxon>
        <taxon>Rhynchosporeae</taxon>
        <taxon>Rhynchospora</taxon>
    </lineage>
</organism>
<dbReference type="CDD" id="cd01650">
    <property type="entry name" value="RT_nLTR_like"/>
    <property type="match status" value="1"/>
</dbReference>
<dbReference type="SUPFAM" id="SSF56672">
    <property type="entry name" value="DNA/RNA polymerases"/>
    <property type="match status" value="1"/>
</dbReference>
<gene>
    <name evidence="2" type="ORF">LUZ62_060344</name>
</gene>
<dbReference type="PROSITE" id="PS50878">
    <property type="entry name" value="RT_POL"/>
    <property type="match status" value="1"/>
</dbReference>
<evidence type="ECO:0000313" key="2">
    <source>
        <dbReference type="EMBL" id="KAJ4776087.1"/>
    </source>
</evidence>
<dbReference type="InterPro" id="IPR000477">
    <property type="entry name" value="RT_dom"/>
</dbReference>
<keyword evidence="2" id="KW-0808">Transferase</keyword>
<dbReference type="PANTHER" id="PTHR33116">
    <property type="entry name" value="REVERSE TRANSCRIPTASE ZINC-BINDING DOMAIN-CONTAINING PROTEIN-RELATED-RELATED"/>
    <property type="match status" value="1"/>
</dbReference>
<dbReference type="PANTHER" id="PTHR33116:SF78">
    <property type="entry name" value="OS12G0587133 PROTEIN"/>
    <property type="match status" value="1"/>
</dbReference>
<proteinExistence type="predicted"/>
<dbReference type="Gene3D" id="3.30.70.270">
    <property type="match status" value="1"/>
</dbReference>
<dbReference type="AlphaFoldDB" id="A0AAV8ECU9"/>
<dbReference type="Pfam" id="PF00078">
    <property type="entry name" value="RVT_1"/>
    <property type="match status" value="1"/>
</dbReference>
<comment type="caution">
    <text evidence="2">The sequence shown here is derived from an EMBL/GenBank/DDBJ whole genome shotgun (WGS) entry which is preliminary data.</text>
</comment>